<comment type="caution">
    <text evidence="6">The sequence shown here is derived from an EMBL/GenBank/DDBJ whole genome shotgun (WGS) entry which is preliminary data.</text>
</comment>
<dbReference type="PANTHER" id="PTHR23521:SF3">
    <property type="entry name" value="MFS TRANSPORTER"/>
    <property type="match status" value="1"/>
</dbReference>
<organism evidence="6 7">
    <name type="scientific">Pseudaminobacter soli</name>
    <name type="common">ex Li et al. 2025</name>
    <dbReference type="NCBI Taxonomy" id="1295366"/>
    <lineage>
        <taxon>Bacteria</taxon>
        <taxon>Pseudomonadati</taxon>
        <taxon>Pseudomonadota</taxon>
        <taxon>Alphaproteobacteria</taxon>
        <taxon>Hyphomicrobiales</taxon>
        <taxon>Phyllobacteriaceae</taxon>
        <taxon>Pseudaminobacter</taxon>
    </lineage>
</organism>
<feature type="domain" description="Major facilitator superfamily (MFS) profile" evidence="5">
    <location>
        <begin position="1"/>
        <end position="389"/>
    </location>
</feature>
<evidence type="ECO:0000256" key="3">
    <source>
        <dbReference type="ARBA" id="ARBA00023136"/>
    </source>
</evidence>
<evidence type="ECO:0000313" key="7">
    <source>
        <dbReference type="Proteomes" id="UP000240653"/>
    </source>
</evidence>
<dbReference type="Proteomes" id="UP000240653">
    <property type="component" value="Unassembled WGS sequence"/>
</dbReference>
<gene>
    <name evidence="6" type="ORF">C7I85_01655</name>
</gene>
<feature type="transmembrane region" description="Helical" evidence="4">
    <location>
        <begin position="52"/>
        <end position="72"/>
    </location>
</feature>
<feature type="transmembrane region" description="Helical" evidence="4">
    <location>
        <begin position="12"/>
        <end position="32"/>
    </location>
</feature>
<reference evidence="6 7" key="1">
    <citation type="submission" date="2018-03" db="EMBL/GenBank/DDBJ databases">
        <title>The draft genome of Mesorhizobium soli JCM 19897.</title>
        <authorList>
            <person name="Li L."/>
            <person name="Liu L."/>
            <person name="Liang L."/>
            <person name="Wang T."/>
            <person name="Zhang X."/>
        </authorList>
    </citation>
    <scope>NUCLEOTIDE SEQUENCE [LARGE SCALE GENOMIC DNA]</scope>
    <source>
        <strain evidence="6 7">JCM 19897</strain>
    </source>
</reference>
<feature type="transmembrane region" description="Helical" evidence="4">
    <location>
        <begin position="248"/>
        <end position="269"/>
    </location>
</feature>
<evidence type="ECO:0000256" key="1">
    <source>
        <dbReference type="ARBA" id="ARBA00022692"/>
    </source>
</evidence>
<dbReference type="InterPro" id="IPR011701">
    <property type="entry name" value="MFS"/>
</dbReference>
<dbReference type="AlphaFoldDB" id="A0A2P7SMY1"/>
<dbReference type="Gene3D" id="1.20.1250.20">
    <property type="entry name" value="MFS general substrate transporter like domains"/>
    <property type="match status" value="2"/>
</dbReference>
<feature type="transmembrane region" description="Helical" evidence="4">
    <location>
        <begin position="143"/>
        <end position="166"/>
    </location>
</feature>
<dbReference type="EMBL" id="PXYL01000001">
    <property type="protein sequence ID" value="PSJ63854.1"/>
    <property type="molecule type" value="Genomic_DNA"/>
</dbReference>
<feature type="transmembrane region" description="Helical" evidence="4">
    <location>
        <begin position="276"/>
        <end position="295"/>
    </location>
</feature>
<feature type="transmembrane region" description="Helical" evidence="4">
    <location>
        <begin position="172"/>
        <end position="193"/>
    </location>
</feature>
<name>A0A2P7SMY1_9HYPH</name>
<sequence>MNIVRNEAELSADVPWVPILGVIATVSVFAIAQGLSYPLFTFLMQKQGMPPALIGLSAAMTPLGLIASAPFVPWLVQKVGATRIVVSCALAAGALFLLIGYLQNGFAWFLLRFLVGVAIDPLYVLSEVWMLSLAPPSRRGRLMGIYTAIIGAGFAAGPFSLMMVGTSGWPPFAIGITAFLTCALCLTFVAPRLPSMFDGNGHTPLSGFVRHAPALLLAVVVSSAFEQSAFALLPVYGASYEIPERVLAALLATMVAGNVALQIPLGLLAERFTARAVMIACAVASLAGAALLPVLIETPAIWPMLFVLGAVSYGIYTMALIELGNRFSGSMLVAGNAAFGLMWGLGGIAGPPGAGSVMQFVGIQGLPVLLGVLCVVLIGFAGLRAWQRRNET</sequence>
<dbReference type="SUPFAM" id="SSF103473">
    <property type="entry name" value="MFS general substrate transporter"/>
    <property type="match status" value="1"/>
</dbReference>
<dbReference type="PROSITE" id="PS50850">
    <property type="entry name" value="MFS"/>
    <property type="match status" value="1"/>
</dbReference>
<evidence type="ECO:0000256" key="2">
    <source>
        <dbReference type="ARBA" id="ARBA00022989"/>
    </source>
</evidence>
<dbReference type="InterPro" id="IPR047200">
    <property type="entry name" value="MFS_YcaD-like"/>
</dbReference>
<feature type="transmembrane region" description="Helical" evidence="4">
    <location>
        <begin position="214"/>
        <end position="236"/>
    </location>
</feature>
<keyword evidence="2 4" id="KW-1133">Transmembrane helix</keyword>
<feature type="transmembrane region" description="Helical" evidence="4">
    <location>
        <begin position="366"/>
        <end position="386"/>
    </location>
</feature>
<proteinExistence type="predicted"/>
<dbReference type="InterPro" id="IPR036259">
    <property type="entry name" value="MFS_trans_sf"/>
</dbReference>
<keyword evidence="3 4" id="KW-0472">Membrane</keyword>
<dbReference type="PANTHER" id="PTHR23521">
    <property type="entry name" value="TRANSPORTER MFS SUPERFAMILY"/>
    <property type="match status" value="1"/>
</dbReference>
<feature type="transmembrane region" description="Helical" evidence="4">
    <location>
        <begin position="84"/>
        <end position="103"/>
    </location>
</feature>
<dbReference type="RefSeq" id="WP_106722205.1">
    <property type="nucleotide sequence ID" value="NZ_PXYL01000001.1"/>
</dbReference>
<dbReference type="OrthoDB" id="9797524at2"/>
<protein>
    <submittedName>
        <fullName evidence="6">MFS transporter</fullName>
    </submittedName>
</protein>
<accession>A0A2P7SMY1</accession>
<feature type="transmembrane region" description="Helical" evidence="4">
    <location>
        <begin position="333"/>
        <end position="354"/>
    </location>
</feature>
<feature type="transmembrane region" description="Helical" evidence="4">
    <location>
        <begin position="301"/>
        <end position="321"/>
    </location>
</feature>
<dbReference type="GO" id="GO:0005886">
    <property type="term" value="C:plasma membrane"/>
    <property type="evidence" value="ECO:0007669"/>
    <property type="project" value="TreeGrafter"/>
</dbReference>
<evidence type="ECO:0000259" key="5">
    <source>
        <dbReference type="PROSITE" id="PS50850"/>
    </source>
</evidence>
<feature type="transmembrane region" description="Helical" evidence="4">
    <location>
        <begin position="109"/>
        <end position="131"/>
    </location>
</feature>
<dbReference type="Pfam" id="PF07690">
    <property type="entry name" value="MFS_1"/>
    <property type="match status" value="1"/>
</dbReference>
<evidence type="ECO:0000256" key="4">
    <source>
        <dbReference type="SAM" id="Phobius"/>
    </source>
</evidence>
<keyword evidence="7" id="KW-1185">Reference proteome</keyword>
<evidence type="ECO:0000313" key="6">
    <source>
        <dbReference type="EMBL" id="PSJ63854.1"/>
    </source>
</evidence>
<dbReference type="CDD" id="cd17477">
    <property type="entry name" value="MFS_YcaD_like"/>
    <property type="match status" value="1"/>
</dbReference>
<keyword evidence="1 4" id="KW-0812">Transmembrane</keyword>
<dbReference type="GO" id="GO:0022857">
    <property type="term" value="F:transmembrane transporter activity"/>
    <property type="evidence" value="ECO:0007669"/>
    <property type="project" value="InterPro"/>
</dbReference>
<dbReference type="InterPro" id="IPR020846">
    <property type="entry name" value="MFS_dom"/>
</dbReference>